<reference evidence="2" key="1">
    <citation type="journal article" date="2016" name="Gigascience">
        <title>De novo construction of an expanded transcriptome assembly for the western tarnished plant bug, Lygus hesperus.</title>
        <authorList>
            <person name="Tassone E.E."/>
            <person name="Geib S.M."/>
            <person name="Hall B."/>
            <person name="Fabrick J.A."/>
            <person name="Brent C.S."/>
            <person name="Hull J.J."/>
        </authorList>
    </citation>
    <scope>NUCLEOTIDE SEQUENCE</scope>
</reference>
<dbReference type="AlphaFoldDB" id="A0A146LES1"/>
<protein>
    <recommendedName>
        <fullName evidence="1">DUF4817 domain-containing protein</fullName>
    </recommendedName>
</protein>
<dbReference type="PANTHER" id="PTHR47326:SF1">
    <property type="entry name" value="HTH PSQ-TYPE DOMAIN-CONTAINING PROTEIN"/>
    <property type="match status" value="1"/>
</dbReference>
<dbReference type="EMBL" id="GDHC01012674">
    <property type="protein sequence ID" value="JAQ05955.1"/>
    <property type="molecule type" value="Transcribed_RNA"/>
</dbReference>
<name>A0A146LES1_LYGHE</name>
<feature type="domain" description="DUF4817" evidence="1">
    <location>
        <begin position="5"/>
        <end position="60"/>
    </location>
</feature>
<evidence type="ECO:0000313" key="2">
    <source>
        <dbReference type="EMBL" id="JAQ05955.1"/>
    </source>
</evidence>
<proteinExistence type="predicted"/>
<gene>
    <name evidence="2" type="ORF">g.89043</name>
</gene>
<evidence type="ECO:0000259" key="1">
    <source>
        <dbReference type="Pfam" id="PF16087"/>
    </source>
</evidence>
<sequence length="199" mass="23756">MVSWTVEHRVFAYDCFVRNNESVTVVQREFRRHFKIHRNRAVPSRNTILRWVESLRSRGELINRRPRGVPRTVRTPENVEIVRQAFLLSPTRSARKHAATLHLSDRSVRRILRMDLLFHPYKLAIVQQLQPGDYAQRMNFAREMEALIDQNENLILFMSDEAHFHPNTMVNQQNCRYWANENPQQLHERPLHSPKVTEK</sequence>
<dbReference type="Pfam" id="PF16087">
    <property type="entry name" value="DUF4817"/>
    <property type="match status" value="1"/>
</dbReference>
<accession>A0A146LES1</accession>
<organism evidence="2">
    <name type="scientific">Lygus hesperus</name>
    <name type="common">Western plant bug</name>
    <dbReference type="NCBI Taxonomy" id="30085"/>
    <lineage>
        <taxon>Eukaryota</taxon>
        <taxon>Metazoa</taxon>
        <taxon>Ecdysozoa</taxon>
        <taxon>Arthropoda</taxon>
        <taxon>Hexapoda</taxon>
        <taxon>Insecta</taxon>
        <taxon>Pterygota</taxon>
        <taxon>Neoptera</taxon>
        <taxon>Paraneoptera</taxon>
        <taxon>Hemiptera</taxon>
        <taxon>Heteroptera</taxon>
        <taxon>Panheteroptera</taxon>
        <taxon>Cimicomorpha</taxon>
        <taxon>Miridae</taxon>
        <taxon>Mirini</taxon>
        <taxon>Lygus</taxon>
    </lineage>
</organism>
<dbReference type="PANTHER" id="PTHR47326">
    <property type="entry name" value="TRANSPOSABLE ELEMENT TC3 TRANSPOSASE-LIKE PROTEIN"/>
    <property type="match status" value="1"/>
</dbReference>
<dbReference type="InterPro" id="IPR032135">
    <property type="entry name" value="DUF4817"/>
</dbReference>